<gene>
    <name evidence="3" type="ORF">VP01_2829g3</name>
</gene>
<name>A0A0L6V286_9BASI</name>
<feature type="region of interest" description="Disordered" evidence="1">
    <location>
        <begin position="117"/>
        <end position="137"/>
    </location>
</feature>
<keyword evidence="2" id="KW-0732">Signal</keyword>
<comment type="caution">
    <text evidence="3">The sequence shown here is derived from an EMBL/GenBank/DDBJ whole genome shotgun (WGS) entry which is preliminary data.</text>
</comment>
<evidence type="ECO:0000313" key="4">
    <source>
        <dbReference type="Proteomes" id="UP000037035"/>
    </source>
</evidence>
<accession>A0A0L6V286</accession>
<reference evidence="3 4" key="1">
    <citation type="submission" date="2015-08" db="EMBL/GenBank/DDBJ databases">
        <title>Next Generation Sequencing and Analysis of the Genome of Puccinia sorghi L Schw, the Causal Agent of Maize Common Rust.</title>
        <authorList>
            <person name="Rochi L."/>
            <person name="Burguener G."/>
            <person name="Darino M."/>
            <person name="Turjanski A."/>
            <person name="Kreff E."/>
            <person name="Dieguez M.J."/>
            <person name="Sacco F."/>
        </authorList>
    </citation>
    <scope>NUCLEOTIDE SEQUENCE [LARGE SCALE GENOMIC DNA]</scope>
    <source>
        <strain evidence="3 4">RO10H11247</strain>
    </source>
</reference>
<dbReference type="EMBL" id="LAVV01007756">
    <property type="protein sequence ID" value="KNZ54866.1"/>
    <property type="molecule type" value="Genomic_DNA"/>
</dbReference>
<proteinExistence type="predicted"/>
<evidence type="ECO:0000313" key="3">
    <source>
        <dbReference type="EMBL" id="KNZ54866.1"/>
    </source>
</evidence>
<keyword evidence="4" id="KW-1185">Reference proteome</keyword>
<organism evidence="3 4">
    <name type="scientific">Puccinia sorghi</name>
    <dbReference type="NCBI Taxonomy" id="27349"/>
    <lineage>
        <taxon>Eukaryota</taxon>
        <taxon>Fungi</taxon>
        <taxon>Dikarya</taxon>
        <taxon>Basidiomycota</taxon>
        <taxon>Pucciniomycotina</taxon>
        <taxon>Pucciniomycetes</taxon>
        <taxon>Pucciniales</taxon>
        <taxon>Pucciniaceae</taxon>
        <taxon>Puccinia</taxon>
    </lineage>
</organism>
<dbReference type="Proteomes" id="UP000037035">
    <property type="component" value="Unassembled WGS sequence"/>
</dbReference>
<evidence type="ECO:0000256" key="1">
    <source>
        <dbReference type="SAM" id="MobiDB-lite"/>
    </source>
</evidence>
<protein>
    <submittedName>
        <fullName evidence="3">Putative signal peptide protein</fullName>
    </submittedName>
</protein>
<dbReference type="AlphaFoldDB" id="A0A0L6V286"/>
<feature type="signal peptide" evidence="2">
    <location>
        <begin position="1"/>
        <end position="22"/>
    </location>
</feature>
<evidence type="ECO:0000256" key="2">
    <source>
        <dbReference type="SAM" id="SignalP"/>
    </source>
</evidence>
<sequence>MQLTHSPLALLAIIISVTGALAGNFTCPDPNASQALCLKTDLHDPTGQVVTMVKPYGPTAGSYECPPVRGAQEGKCCLRSLNLGLSQLEATKSFSSGLLPMESILLPLRSPLQTALSNSSLPNTTKPTNSAGTIISA</sequence>
<dbReference type="VEuPathDB" id="FungiDB:VP01_2829g3"/>
<feature type="chain" id="PRO_5005567752" evidence="2">
    <location>
        <begin position="23"/>
        <end position="137"/>
    </location>
</feature>